<feature type="compositionally biased region" description="Low complexity" evidence="6">
    <location>
        <begin position="101"/>
        <end position="110"/>
    </location>
</feature>
<protein>
    <recommendedName>
        <fullName evidence="5">40S ribosomal protein S24</fullName>
    </recommendedName>
</protein>
<dbReference type="Proteomes" id="UP001177023">
    <property type="component" value="Unassembled WGS sequence"/>
</dbReference>
<dbReference type="Pfam" id="PF01282">
    <property type="entry name" value="Ribosomal_S24e"/>
    <property type="match status" value="1"/>
</dbReference>
<dbReference type="InterPro" id="IPR012678">
    <property type="entry name" value="Ribosomal_uL23/eL15/eS24_sf"/>
</dbReference>
<sequence>MVVEIIHPGRPSVSKDEIRDKIAHIYKTTKDLVIAYGFRCQYGGGRSAGFALVYDSMDFCKKFEPKHRLIRFGLATKKEKGGRKQRKEKKNRMKKVRGTKKAAAGTAAKK</sequence>
<gene>
    <name evidence="9" type="ORF">MSPICULIGERA_LOCUS23050</name>
    <name evidence="7" type="ORF">MSPICULIGERA_LOCUS7526</name>
    <name evidence="8" type="ORF">MSPICULIGERA_LOCUS8245</name>
</gene>
<dbReference type="EMBL" id="CATQJA010002123">
    <property type="protein sequence ID" value="CAJ0569783.1"/>
    <property type="molecule type" value="Genomic_DNA"/>
</dbReference>
<name>A0AA36GE21_9BILA</name>
<dbReference type="PANTHER" id="PTHR10496">
    <property type="entry name" value="40S RIBOSOMAL PROTEIN S24"/>
    <property type="match status" value="1"/>
</dbReference>
<dbReference type="GO" id="GO:0005840">
    <property type="term" value="C:ribosome"/>
    <property type="evidence" value="ECO:0007669"/>
    <property type="project" value="UniProtKB-KW"/>
</dbReference>
<feature type="non-terminal residue" evidence="9">
    <location>
        <position position="1"/>
    </location>
</feature>
<feature type="compositionally biased region" description="Basic residues" evidence="6">
    <location>
        <begin position="80"/>
        <end position="100"/>
    </location>
</feature>
<evidence type="ECO:0000313" key="10">
    <source>
        <dbReference type="Proteomes" id="UP001177023"/>
    </source>
</evidence>
<comment type="similarity">
    <text evidence="1 4">Belongs to the eukaryotic ribosomal protein eS24 family.</text>
</comment>
<dbReference type="SUPFAM" id="SSF54189">
    <property type="entry name" value="Ribosomal proteins S24e, L23 and L15e"/>
    <property type="match status" value="1"/>
</dbReference>
<feature type="region of interest" description="Disordered" evidence="6">
    <location>
        <begin position="76"/>
        <end position="110"/>
    </location>
</feature>
<dbReference type="Gene3D" id="3.30.70.3370">
    <property type="match status" value="1"/>
</dbReference>
<dbReference type="InterPro" id="IPR053709">
    <property type="entry name" value="eRP_eS24_sf"/>
</dbReference>
<keyword evidence="3 4" id="KW-0687">Ribonucleoprotein</keyword>
<evidence type="ECO:0000313" key="8">
    <source>
        <dbReference type="EMBL" id="CAJ0569783.1"/>
    </source>
</evidence>
<dbReference type="EMBL" id="CATQJA010002702">
    <property type="protein sequence ID" value="CAJ0585017.1"/>
    <property type="molecule type" value="Genomic_DNA"/>
</dbReference>
<evidence type="ECO:0000256" key="3">
    <source>
        <dbReference type="ARBA" id="ARBA00023274"/>
    </source>
</evidence>
<dbReference type="PROSITE" id="PS00529">
    <property type="entry name" value="RIBOSOMAL_S24E"/>
    <property type="match status" value="1"/>
</dbReference>
<reference evidence="9" key="1">
    <citation type="submission" date="2023-06" db="EMBL/GenBank/DDBJ databases">
        <authorList>
            <person name="Delattre M."/>
        </authorList>
    </citation>
    <scope>NUCLEOTIDE SEQUENCE</scope>
    <source>
        <strain evidence="9">AF72</strain>
    </source>
</reference>
<dbReference type="GO" id="GO:0006412">
    <property type="term" value="P:translation"/>
    <property type="evidence" value="ECO:0007669"/>
    <property type="project" value="InterPro"/>
</dbReference>
<evidence type="ECO:0000313" key="7">
    <source>
        <dbReference type="EMBL" id="CAJ0569028.1"/>
    </source>
</evidence>
<dbReference type="InterPro" id="IPR018098">
    <property type="entry name" value="Ribosomal_eS24_CS"/>
</dbReference>
<proteinExistence type="inferred from homology"/>
<dbReference type="EMBL" id="CATQJA010001888">
    <property type="protein sequence ID" value="CAJ0569028.1"/>
    <property type="molecule type" value="Genomic_DNA"/>
</dbReference>
<dbReference type="GO" id="GO:1990904">
    <property type="term" value="C:ribonucleoprotein complex"/>
    <property type="evidence" value="ECO:0007669"/>
    <property type="project" value="UniProtKB-KW"/>
</dbReference>
<dbReference type="InterPro" id="IPR001976">
    <property type="entry name" value="Ribosomal_eS24"/>
</dbReference>
<evidence type="ECO:0000256" key="6">
    <source>
        <dbReference type="SAM" id="MobiDB-lite"/>
    </source>
</evidence>
<comment type="caution">
    <text evidence="9">The sequence shown here is derived from an EMBL/GenBank/DDBJ whole genome shotgun (WGS) entry which is preliminary data.</text>
</comment>
<dbReference type="GO" id="GO:0003735">
    <property type="term" value="F:structural constituent of ribosome"/>
    <property type="evidence" value="ECO:0007669"/>
    <property type="project" value="InterPro"/>
</dbReference>
<evidence type="ECO:0000256" key="5">
    <source>
        <dbReference type="RuleBase" id="RU004383"/>
    </source>
</evidence>
<organism evidence="9 10">
    <name type="scientific">Mesorhabditis spiculigera</name>
    <dbReference type="NCBI Taxonomy" id="96644"/>
    <lineage>
        <taxon>Eukaryota</taxon>
        <taxon>Metazoa</taxon>
        <taxon>Ecdysozoa</taxon>
        <taxon>Nematoda</taxon>
        <taxon>Chromadorea</taxon>
        <taxon>Rhabditida</taxon>
        <taxon>Rhabditina</taxon>
        <taxon>Rhabditomorpha</taxon>
        <taxon>Rhabditoidea</taxon>
        <taxon>Rhabditidae</taxon>
        <taxon>Mesorhabditinae</taxon>
        <taxon>Mesorhabditis</taxon>
    </lineage>
</organism>
<evidence type="ECO:0000256" key="2">
    <source>
        <dbReference type="ARBA" id="ARBA00022980"/>
    </source>
</evidence>
<evidence type="ECO:0000256" key="4">
    <source>
        <dbReference type="RuleBase" id="RU004381"/>
    </source>
</evidence>
<accession>A0AA36GE21</accession>
<keyword evidence="10" id="KW-1185">Reference proteome</keyword>
<dbReference type="AlphaFoldDB" id="A0AA36GE21"/>
<evidence type="ECO:0000256" key="1">
    <source>
        <dbReference type="ARBA" id="ARBA00009680"/>
    </source>
</evidence>
<evidence type="ECO:0000313" key="9">
    <source>
        <dbReference type="EMBL" id="CAJ0585017.1"/>
    </source>
</evidence>
<keyword evidence="2 4" id="KW-0689">Ribosomal protein</keyword>